<evidence type="ECO:0000313" key="1">
    <source>
        <dbReference type="EMBL" id="AQL04611.1"/>
    </source>
</evidence>
<accession>A0A1D6P3R2</accession>
<sequence length="44" mass="5026">MSSLYTSARADKILLKEVLAGRRTSTWWAYFAGCRDTIQGRNQC</sequence>
<protein>
    <submittedName>
        <fullName evidence="1">Uncharacterized protein</fullName>
    </submittedName>
</protein>
<name>A0A1D6P3R2_MAIZE</name>
<proteinExistence type="predicted"/>
<organism evidence="1">
    <name type="scientific">Zea mays</name>
    <name type="common">Maize</name>
    <dbReference type="NCBI Taxonomy" id="4577"/>
    <lineage>
        <taxon>Eukaryota</taxon>
        <taxon>Viridiplantae</taxon>
        <taxon>Streptophyta</taxon>
        <taxon>Embryophyta</taxon>
        <taxon>Tracheophyta</taxon>
        <taxon>Spermatophyta</taxon>
        <taxon>Magnoliopsida</taxon>
        <taxon>Liliopsida</taxon>
        <taxon>Poales</taxon>
        <taxon>Poaceae</taxon>
        <taxon>PACMAD clade</taxon>
        <taxon>Panicoideae</taxon>
        <taxon>Andropogonodae</taxon>
        <taxon>Andropogoneae</taxon>
        <taxon>Tripsacinae</taxon>
        <taxon>Zea</taxon>
    </lineage>
</organism>
<reference evidence="1" key="1">
    <citation type="submission" date="2015-12" db="EMBL/GenBank/DDBJ databases">
        <title>Update maize B73 reference genome by single molecule sequencing technologies.</title>
        <authorList>
            <consortium name="Maize Genome Sequencing Project"/>
            <person name="Ware D."/>
        </authorList>
    </citation>
    <scope>NUCLEOTIDE SEQUENCE</scope>
    <source>
        <tissue evidence="1">Seedling</tissue>
    </source>
</reference>
<gene>
    <name evidence="1" type="ORF">ZEAMMB73_Zm00001d046582</name>
</gene>
<dbReference type="AlphaFoldDB" id="A0A1D6P3R2"/>
<dbReference type="EMBL" id="CM000785">
    <property type="protein sequence ID" value="AQL04611.1"/>
    <property type="molecule type" value="Genomic_DNA"/>
</dbReference>